<comment type="caution">
    <text evidence="3">The sequence shown here is derived from an EMBL/GenBank/DDBJ whole genome shotgun (WGS) entry which is preliminary data.</text>
</comment>
<gene>
    <name evidence="3" type="ORF">PHMEG_0008778</name>
</gene>
<protein>
    <submittedName>
        <fullName evidence="3">Copia-like retrotransposable element</fullName>
    </submittedName>
</protein>
<evidence type="ECO:0000313" key="3">
    <source>
        <dbReference type="EMBL" id="OWZ17305.1"/>
    </source>
</evidence>
<feature type="compositionally biased region" description="Polar residues" evidence="1">
    <location>
        <begin position="122"/>
        <end position="136"/>
    </location>
</feature>
<feature type="region of interest" description="Disordered" evidence="1">
    <location>
        <begin position="122"/>
        <end position="144"/>
    </location>
</feature>
<dbReference type="InterPro" id="IPR057670">
    <property type="entry name" value="SH3_retrovirus"/>
</dbReference>
<evidence type="ECO:0000313" key="4">
    <source>
        <dbReference type="Proteomes" id="UP000198211"/>
    </source>
</evidence>
<dbReference type="Proteomes" id="UP000198211">
    <property type="component" value="Unassembled WGS sequence"/>
</dbReference>
<dbReference type="AlphaFoldDB" id="A0A225WI60"/>
<feature type="domain" description="Retroviral polymerase SH3-like" evidence="2">
    <location>
        <begin position="43"/>
        <end position="93"/>
    </location>
</feature>
<proteinExistence type="predicted"/>
<dbReference type="Pfam" id="PF25597">
    <property type="entry name" value="SH3_retrovirus"/>
    <property type="match status" value="1"/>
</dbReference>
<evidence type="ECO:0000256" key="1">
    <source>
        <dbReference type="SAM" id="MobiDB-lite"/>
    </source>
</evidence>
<evidence type="ECO:0000259" key="2">
    <source>
        <dbReference type="Pfam" id="PF25597"/>
    </source>
</evidence>
<accession>A0A225WI60</accession>
<reference evidence="4" key="1">
    <citation type="submission" date="2017-03" db="EMBL/GenBank/DDBJ databases">
        <title>Phytopthora megakarya and P. palmivora, two closely related causual agents of cacao black pod achieved similar genome size and gene model numbers by different mechanisms.</title>
        <authorList>
            <person name="Ali S."/>
            <person name="Shao J."/>
            <person name="Larry D.J."/>
            <person name="Kronmiller B."/>
            <person name="Shen D."/>
            <person name="Strem M.D."/>
            <person name="Melnick R.L."/>
            <person name="Guiltinan M.J."/>
            <person name="Tyler B.M."/>
            <person name="Meinhardt L.W."/>
            <person name="Bailey B.A."/>
        </authorList>
    </citation>
    <scope>NUCLEOTIDE SEQUENCE [LARGE SCALE GENOMIC DNA]</scope>
    <source>
        <strain evidence="4">zdho120</strain>
    </source>
</reference>
<sequence>MLSGTVSGSTHTHYASASNEKAERFLLTGKTPHVSHILRFESMCTVHIHRKTTRSLGKKAEKAVVVGISTTEKGYVLYLPRTKRFTTSQDIQNVDKLDIQHPETAEVLHRLHGEDNTLTRLITENSGEENQQPNPSTEDEDSDK</sequence>
<organism evidence="3 4">
    <name type="scientific">Phytophthora megakarya</name>
    <dbReference type="NCBI Taxonomy" id="4795"/>
    <lineage>
        <taxon>Eukaryota</taxon>
        <taxon>Sar</taxon>
        <taxon>Stramenopiles</taxon>
        <taxon>Oomycota</taxon>
        <taxon>Peronosporomycetes</taxon>
        <taxon>Peronosporales</taxon>
        <taxon>Peronosporaceae</taxon>
        <taxon>Phytophthora</taxon>
    </lineage>
</organism>
<dbReference type="OrthoDB" id="111050at2759"/>
<dbReference type="EMBL" id="NBNE01000777">
    <property type="protein sequence ID" value="OWZ17305.1"/>
    <property type="molecule type" value="Genomic_DNA"/>
</dbReference>
<keyword evidence="4" id="KW-1185">Reference proteome</keyword>
<name>A0A225WI60_9STRA</name>